<dbReference type="AlphaFoldDB" id="K5VNY2"/>
<protein>
    <submittedName>
        <fullName evidence="1">Uncharacterized protein</fullName>
    </submittedName>
</protein>
<dbReference type="EMBL" id="JH930474">
    <property type="protein sequence ID" value="EKM53183.1"/>
    <property type="molecule type" value="Genomic_DNA"/>
</dbReference>
<dbReference type="OrthoDB" id="3257981at2759"/>
<dbReference type="KEGG" id="pco:PHACADRAFT_197602"/>
<name>K5VNY2_PHACS</name>
<evidence type="ECO:0000313" key="1">
    <source>
        <dbReference type="EMBL" id="EKM53183.1"/>
    </source>
</evidence>
<reference evidence="1 2" key="1">
    <citation type="journal article" date="2012" name="BMC Genomics">
        <title>Comparative genomics of the white-rot fungi, Phanerochaete carnosa and P. chrysosporium, to elucidate the genetic basis of the distinct wood types they colonize.</title>
        <authorList>
            <person name="Suzuki H."/>
            <person name="MacDonald J."/>
            <person name="Syed K."/>
            <person name="Salamov A."/>
            <person name="Hori C."/>
            <person name="Aerts A."/>
            <person name="Henrissat B."/>
            <person name="Wiebenga A."/>
            <person name="vanKuyk P.A."/>
            <person name="Barry K."/>
            <person name="Lindquist E."/>
            <person name="LaButti K."/>
            <person name="Lapidus A."/>
            <person name="Lucas S."/>
            <person name="Coutinho P."/>
            <person name="Gong Y."/>
            <person name="Samejima M."/>
            <person name="Mahadevan R."/>
            <person name="Abou-Zaid M."/>
            <person name="de Vries R.P."/>
            <person name="Igarashi K."/>
            <person name="Yadav J.S."/>
            <person name="Grigoriev I.V."/>
            <person name="Master E.R."/>
        </authorList>
    </citation>
    <scope>NUCLEOTIDE SEQUENCE [LARGE SCALE GENOMIC DNA]</scope>
    <source>
        <strain evidence="1 2">HHB-10118-sp</strain>
    </source>
</reference>
<evidence type="ECO:0000313" key="2">
    <source>
        <dbReference type="Proteomes" id="UP000008370"/>
    </source>
</evidence>
<proteinExistence type="predicted"/>
<accession>K5VNY2</accession>
<dbReference type="RefSeq" id="XP_007397879.1">
    <property type="nucleotide sequence ID" value="XM_007397817.1"/>
</dbReference>
<dbReference type="Proteomes" id="UP000008370">
    <property type="component" value="Unassembled WGS sequence"/>
</dbReference>
<sequence>MHSNQLLYNGKVSMFSYEDCTFGTSSVDQDWNEYMVLNCIVDTRVYYYGENQLLSQRRETLIANPNVDRFADTNPWNDYGGLDYVGSVDGIQPLSISNTPLRLTDWLDFIAYYTARRRPTHLSSETAGTVLTSQTQDRLWEVVQLTLLRRMSDARMPAGTIKLKLLLAPDCAVSSAVARGAGSTISA</sequence>
<gene>
    <name evidence="1" type="ORF">PHACADRAFT_197602</name>
</gene>
<dbReference type="InParanoid" id="K5VNY2"/>
<keyword evidence="2" id="KW-1185">Reference proteome</keyword>
<organism evidence="1 2">
    <name type="scientific">Phanerochaete carnosa (strain HHB-10118-sp)</name>
    <name type="common">White-rot fungus</name>
    <name type="synonym">Peniophora carnosa</name>
    <dbReference type="NCBI Taxonomy" id="650164"/>
    <lineage>
        <taxon>Eukaryota</taxon>
        <taxon>Fungi</taxon>
        <taxon>Dikarya</taxon>
        <taxon>Basidiomycota</taxon>
        <taxon>Agaricomycotina</taxon>
        <taxon>Agaricomycetes</taxon>
        <taxon>Polyporales</taxon>
        <taxon>Phanerochaetaceae</taxon>
        <taxon>Phanerochaete</taxon>
    </lineage>
</organism>
<dbReference type="HOGENOM" id="CLU_1448200_0_0_1"/>
<dbReference type="GeneID" id="18911262"/>